<feature type="non-terminal residue" evidence="6">
    <location>
        <position position="1"/>
    </location>
</feature>
<proteinExistence type="inferred from homology"/>
<dbReference type="SMART" id="SM00449">
    <property type="entry name" value="SPRY"/>
    <property type="match status" value="1"/>
</dbReference>
<evidence type="ECO:0000256" key="1">
    <source>
        <dbReference type="ARBA" id="ARBA00009651"/>
    </source>
</evidence>
<dbReference type="InterPro" id="IPR001870">
    <property type="entry name" value="B30.2/SPRY"/>
</dbReference>
<accession>A0ABM1K226</accession>
<dbReference type="RefSeq" id="XP_015267763.1">
    <property type="nucleotide sequence ID" value="XM_015412277.1"/>
</dbReference>
<evidence type="ECO:0000313" key="6">
    <source>
        <dbReference type="RefSeq" id="XP_015267763.1"/>
    </source>
</evidence>
<dbReference type="InterPro" id="IPR013320">
    <property type="entry name" value="ConA-like_dom_sf"/>
</dbReference>
<dbReference type="PRINTS" id="PR01407">
    <property type="entry name" value="BUTYPHLNCDUF"/>
</dbReference>
<dbReference type="InterPro" id="IPR050143">
    <property type="entry name" value="TRIM/RBCC"/>
</dbReference>
<evidence type="ECO:0000256" key="2">
    <source>
        <dbReference type="ARBA" id="ARBA00022699"/>
    </source>
</evidence>
<name>A0ABM1K226_GEKJA</name>
<organism evidence="5 6">
    <name type="scientific">Gekko japonicus</name>
    <name type="common">Schlegel's Japanese gecko</name>
    <dbReference type="NCBI Taxonomy" id="146911"/>
    <lineage>
        <taxon>Eukaryota</taxon>
        <taxon>Metazoa</taxon>
        <taxon>Chordata</taxon>
        <taxon>Craniata</taxon>
        <taxon>Vertebrata</taxon>
        <taxon>Euteleostomi</taxon>
        <taxon>Lepidosauria</taxon>
        <taxon>Squamata</taxon>
        <taxon>Bifurcata</taxon>
        <taxon>Gekkota</taxon>
        <taxon>Gekkonidae</taxon>
        <taxon>Gekkoninae</taxon>
        <taxon>Gekko</taxon>
    </lineage>
</organism>
<dbReference type="PANTHER" id="PTHR24103">
    <property type="entry name" value="E3 UBIQUITIN-PROTEIN LIGASE TRIM"/>
    <property type="match status" value="1"/>
</dbReference>
<feature type="domain" description="B30.2/SPRY" evidence="4">
    <location>
        <begin position="4"/>
        <end position="191"/>
    </location>
</feature>
<dbReference type="Proteomes" id="UP000694871">
    <property type="component" value="Unplaced"/>
</dbReference>
<dbReference type="SUPFAM" id="SSF49899">
    <property type="entry name" value="Concanavalin A-like lectins/glucanases"/>
    <property type="match status" value="1"/>
</dbReference>
<comment type="function">
    <text evidence="3">Neurotoxin that produces dose-dependent hypolocomotion and hyperalgesia in mice. May directly act on the central nervous system, as it is 6500-fold more potent when administered intracerebroventricularly than intraperitoneal.</text>
</comment>
<evidence type="ECO:0000256" key="3">
    <source>
        <dbReference type="ARBA" id="ARBA00034460"/>
    </source>
</evidence>
<dbReference type="InterPro" id="IPR006574">
    <property type="entry name" value="PRY"/>
</dbReference>
<evidence type="ECO:0000259" key="4">
    <source>
        <dbReference type="PROSITE" id="PS50188"/>
    </source>
</evidence>
<keyword evidence="2" id="KW-0800">Toxin</keyword>
<comment type="similarity">
    <text evidence="1">Belongs to the ohanin/vespryn family.</text>
</comment>
<keyword evidence="5" id="KW-1185">Reference proteome</keyword>
<reference evidence="6" key="1">
    <citation type="submission" date="2025-08" db="UniProtKB">
        <authorList>
            <consortium name="RefSeq"/>
        </authorList>
    </citation>
    <scope>IDENTIFICATION</scope>
</reference>
<dbReference type="InterPro" id="IPR043136">
    <property type="entry name" value="B30.2/SPRY_sf"/>
</dbReference>
<protein>
    <submittedName>
        <fullName evidence="6">Butyrophilin subfamily 1 member A1-like</fullName>
    </submittedName>
</protein>
<dbReference type="InterPro" id="IPR003877">
    <property type="entry name" value="SPRY_dom"/>
</dbReference>
<sequence>TLPFDCQLQKDTLPFDCQLQKENVTLDPDSAHPQLLISDDRKCLTLGDKRQPLPTYTRRFRGLFCVWGKGSLKSQMGYWDVEVGKEEGWAVGICRAHIVIQRDESLGPETGVWAIGKWSGEYRALSYPHNPPLSLSGEPKRIRLLLNIPAERVSFFDADTAALLHIFTIPAYLEFQPFFWLLKKSHLRICP</sequence>
<dbReference type="Pfam" id="PF13765">
    <property type="entry name" value="PRY"/>
    <property type="match status" value="1"/>
</dbReference>
<dbReference type="Gene3D" id="2.60.120.920">
    <property type="match status" value="1"/>
</dbReference>
<gene>
    <name evidence="6" type="primary">LOC107111316</name>
</gene>
<evidence type="ECO:0000313" key="5">
    <source>
        <dbReference type="Proteomes" id="UP000694871"/>
    </source>
</evidence>
<dbReference type="InterPro" id="IPR003879">
    <property type="entry name" value="Butyrophylin_SPRY"/>
</dbReference>
<dbReference type="Pfam" id="PF00622">
    <property type="entry name" value="SPRY"/>
    <property type="match status" value="1"/>
</dbReference>
<dbReference type="PROSITE" id="PS50188">
    <property type="entry name" value="B302_SPRY"/>
    <property type="match status" value="1"/>
</dbReference>
<dbReference type="SMART" id="SM00589">
    <property type="entry name" value="PRY"/>
    <property type="match status" value="1"/>
</dbReference>
<keyword evidence="2" id="KW-0528">Neurotoxin</keyword>
<dbReference type="GeneID" id="107111316"/>